<dbReference type="FunFam" id="2.40.270.10:FF:000011">
    <property type="entry name" value="DNA-directed RNA polymerase subunit beta"/>
    <property type="match status" value="1"/>
</dbReference>
<dbReference type="InterPro" id="IPR014724">
    <property type="entry name" value="RNA_pol_RPB2_OB-fold"/>
</dbReference>
<dbReference type="Pfam" id="PF04563">
    <property type="entry name" value="RNA_pol_Rpb2_1"/>
    <property type="match status" value="1"/>
</dbReference>
<dbReference type="InterPro" id="IPR007641">
    <property type="entry name" value="RNA_pol_Rpb2_7"/>
</dbReference>
<feature type="transmembrane region" description="Helical" evidence="14">
    <location>
        <begin position="108"/>
        <end position="129"/>
    </location>
</feature>
<keyword evidence="8" id="KW-0862">Zinc</keyword>
<feature type="domain" description="RNA polymerase beta subunit protrusion" evidence="18">
    <location>
        <begin position="7"/>
        <end position="280"/>
    </location>
</feature>
<feature type="domain" description="RNA polymerase Rpb2" evidence="19">
    <location>
        <begin position="321"/>
        <end position="385"/>
    </location>
</feature>
<dbReference type="InterPro" id="IPR037033">
    <property type="entry name" value="DNA-dir_RNAP_su2_hyb_sf"/>
</dbReference>
<dbReference type="GO" id="GO:0003899">
    <property type="term" value="F:DNA-directed RNA polymerase activity"/>
    <property type="evidence" value="ECO:0007669"/>
    <property type="project" value="UniProtKB-EC"/>
</dbReference>
<dbReference type="Gene3D" id="3.90.1070.20">
    <property type="match status" value="1"/>
</dbReference>
<evidence type="ECO:0000256" key="10">
    <source>
        <dbReference type="ARBA" id="ARBA00023242"/>
    </source>
</evidence>
<accession>A0AAN8P0U0</accession>
<evidence type="ECO:0000256" key="12">
    <source>
        <dbReference type="RuleBase" id="RU000434"/>
    </source>
</evidence>
<dbReference type="GO" id="GO:0032549">
    <property type="term" value="F:ribonucleoside binding"/>
    <property type="evidence" value="ECO:0007669"/>
    <property type="project" value="InterPro"/>
</dbReference>
<dbReference type="Gene3D" id="2.40.50.150">
    <property type="match status" value="1"/>
</dbReference>
<dbReference type="GO" id="GO:0005634">
    <property type="term" value="C:nucleus"/>
    <property type="evidence" value="ECO:0007669"/>
    <property type="project" value="UniProtKB-SubCell"/>
</dbReference>
<evidence type="ECO:0000259" key="20">
    <source>
        <dbReference type="Pfam" id="PF06883"/>
    </source>
</evidence>
<evidence type="ECO:0000256" key="3">
    <source>
        <dbReference type="ARBA" id="ARBA00022478"/>
    </source>
</evidence>
<dbReference type="Gene3D" id="3.90.1800.10">
    <property type="entry name" value="RNA polymerase alpha subunit dimerisation domain"/>
    <property type="match status" value="1"/>
</dbReference>
<dbReference type="PROSITE" id="PS01166">
    <property type="entry name" value="RNA_POL_BETA"/>
    <property type="match status" value="1"/>
</dbReference>
<evidence type="ECO:0000313" key="22">
    <source>
        <dbReference type="Proteomes" id="UP001372834"/>
    </source>
</evidence>
<dbReference type="EMBL" id="JAWJWE010000037">
    <property type="protein sequence ID" value="KAK6625738.1"/>
    <property type="molecule type" value="Genomic_DNA"/>
</dbReference>
<evidence type="ECO:0000256" key="9">
    <source>
        <dbReference type="ARBA" id="ARBA00023163"/>
    </source>
</evidence>
<evidence type="ECO:0000256" key="13">
    <source>
        <dbReference type="RuleBase" id="RU363031"/>
    </source>
</evidence>
<name>A0AAN8P0U0_POLSC</name>
<comment type="function">
    <text evidence="13">DNA-dependent RNA polymerase catalyzes the transcription of DNA into RNA using the four ribonucleoside triphosphates as substrates.</text>
</comment>
<dbReference type="PANTHER" id="PTHR20856">
    <property type="entry name" value="DNA-DIRECTED RNA POLYMERASE I SUBUNIT 2"/>
    <property type="match status" value="1"/>
</dbReference>
<keyword evidence="14" id="KW-1133">Transmembrane helix</keyword>
<evidence type="ECO:0000259" key="18">
    <source>
        <dbReference type="Pfam" id="PF04563"/>
    </source>
</evidence>
<dbReference type="Proteomes" id="UP001372834">
    <property type="component" value="Unassembled WGS sequence"/>
</dbReference>
<feature type="domain" description="DNA-directed RNA polymerase I subunit RPA2" evidence="20">
    <location>
        <begin position="426"/>
        <end position="483"/>
    </location>
</feature>
<reference evidence="21 22" key="1">
    <citation type="submission" date="2023-10" db="EMBL/GenBank/DDBJ databases">
        <title>Genomes of two closely related lineages of the louse Polyplax serrata with different host specificities.</title>
        <authorList>
            <person name="Martinu J."/>
            <person name="Tarabai H."/>
            <person name="Stefka J."/>
            <person name="Hypsa V."/>
        </authorList>
    </citation>
    <scope>NUCLEOTIDE SEQUENCE [LARGE SCALE GENOMIC DNA]</scope>
    <source>
        <strain evidence="21">HR10_N</strain>
    </source>
</reference>
<evidence type="ECO:0000256" key="2">
    <source>
        <dbReference type="ARBA" id="ARBA00006835"/>
    </source>
</evidence>
<dbReference type="Pfam" id="PF06883">
    <property type="entry name" value="RNA_pol_Rpa2_4"/>
    <property type="match status" value="1"/>
</dbReference>
<dbReference type="FunFam" id="3.90.1800.10:FF:000004">
    <property type="entry name" value="DNA-directed RNA polymerase subunit beta"/>
    <property type="match status" value="1"/>
</dbReference>
<keyword evidence="14" id="KW-0812">Transmembrane</keyword>
<keyword evidence="14" id="KW-0472">Membrane</keyword>
<keyword evidence="3 13" id="KW-0240">DNA-directed RNA polymerase</keyword>
<keyword evidence="4 13" id="KW-0808">Transferase</keyword>
<evidence type="ECO:0000256" key="4">
    <source>
        <dbReference type="ARBA" id="ARBA00022679"/>
    </source>
</evidence>
<dbReference type="InterPro" id="IPR007121">
    <property type="entry name" value="RNA_pol_bsu_CS"/>
</dbReference>
<dbReference type="InterPro" id="IPR015712">
    <property type="entry name" value="DNA-dir_RNA_pol_su2"/>
</dbReference>
<evidence type="ECO:0000313" key="21">
    <source>
        <dbReference type="EMBL" id="KAK6625738.1"/>
    </source>
</evidence>
<dbReference type="Gene3D" id="2.40.270.10">
    <property type="entry name" value="DNA-directed RNA polymerase, subunit 2, domain 6"/>
    <property type="match status" value="1"/>
</dbReference>
<feature type="domain" description="RNA polymerase Rpb2" evidence="16">
    <location>
        <begin position="886"/>
        <end position="982"/>
    </location>
</feature>
<dbReference type="GO" id="GO:0000428">
    <property type="term" value="C:DNA-directed RNA polymerase complex"/>
    <property type="evidence" value="ECO:0007669"/>
    <property type="project" value="UniProtKB-KW"/>
</dbReference>
<evidence type="ECO:0000256" key="14">
    <source>
        <dbReference type="SAM" id="Phobius"/>
    </source>
</evidence>
<dbReference type="InterPro" id="IPR007642">
    <property type="entry name" value="RNA_pol_Rpb2_2"/>
</dbReference>
<dbReference type="GO" id="GO:0008270">
    <property type="term" value="F:zinc ion binding"/>
    <property type="evidence" value="ECO:0007669"/>
    <property type="project" value="UniProtKB-KW"/>
</dbReference>
<keyword evidence="5 13" id="KW-0548">Nucleotidyltransferase</keyword>
<dbReference type="GO" id="GO:0003677">
    <property type="term" value="F:DNA binding"/>
    <property type="evidence" value="ECO:0007669"/>
    <property type="project" value="InterPro"/>
</dbReference>
<keyword evidence="7" id="KW-0863">Zinc-finger</keyword>
<gene>
    <name evidence="21" type="ORF">RUM43_006037</name>
</gene>
<feature type="domain" description="DNA-directed RNA polymerase subunit 2 hybrid-binding" evidence="15">
    <location>
        <begin position="533"/>
        <end position="884"/>
    </location>
</feature>
<dbReference type="InterPro" id="IPR007120">
    <property type="entry name" value="DNA-dir_RNAP_su2_dom"/>
</dbReference>
<evidence type="ECO:0000259" key="17">
    <source>
        <dbReference type="Pfam" id="PF04561"/>
    </source>
</evidence>
<comment type="subcellular location">
    <subcellularLocation>
        <location evidence="1">Nucleus</location>
    </subcellularLocation>
</comment>
<dbReference type="EC" id="2.7.7.6" evidence="13"/>
<dbReference type="AlphaFoldDB" id="A0AAN8P0U0"/>
<evidence type="ECO:0000259" key="16">
    <source>
        <dbReference type="Pfam" id="PF04560"/>
    </source>
</evidence>
<dbReference type="Gene3D" id="3.90.1110.10">
    <property type="entry name" value="RNA polymerase Rpb2, domain 2"/>
    <property type="match status" value="1"/>
</dbReference>
<dbReference type="Pfam" id="PF00562">
    <property type="entry name" value="RNA_pol_Rpb2_6"/>
    <property type="match status" value="1"/>
</dbReference>
<dbReference type="GO" id="GO:0006351">
    <property type="term" value="P:DNA-templated transcription"/>
    <property type="evidence" value="ECO:0007669"/>
    <property type="project" value="InterPro"/>
</dbReference>
<feature type="domain" description="RNA polymerase Rpb2" evidence="17">
    <location>
        <begin position="50"/>
        <end position="239"/>
    </location>
</feature>
<dbReference type="Gene3D" id="3.90.1100.10">
    <property type="match status" value="1"/>
</dbReference>
<dbReference type="InterPro" id="IPR009674">
    <property type="entry name" value="Rpa2_dom_4"/>
</dbReference>
<organism evidence="21 22">
    <name type="scientific">Polyplax serrata</name>
    <name type="common">Common mouse louse</name>
    <dbReference type="NCBI Taxonomy" id="468196"/>
    <lineage>
        <taxon>Eukaryota</taxon>
        <taxon>Metazoa</taxon>
        <taxon>Ecdysozoa</taxon>
        <taxon>Arthropoda</taxon>
        <taxon>Hexapoda</taxon>
        <taxon>Insecta</taxon>
        <taxon>Pterygota</taxon>
        <taxon>Neoptera</taxon>
        <taxon>Paraneoptera</taxon>
        <taxon>Psocodea</taxon>
        <taxon>Troctomorpha</taxon>
        <taxon>Phthiraptera</taxon>
        <taxon>Anoplura</taxon>
        <taxon>Polyplacidae</taxon>
        <taxon>Polyplax</taxon>
    </lineage>
</organism>
<evidence type="ECO:0000256" key="8">
    <source>
        <dbReference type="ARBA" id="ARBA00022833"/>
    </source>
</evidence>
<comment type="caution">
    <text evidence="21">The sequence shown here is derived from an EMBL/GenBank/DDBJ whole genome shotgun (WGS) entry which is preliminary data.</text>
</comment>
<dbReference type="Pfam" id="PF04560">
    <property type="entry name" value="RNA_pol_Rpb2_7"/>
    <property type="match status" value="1"/>
</dbReference>
<comment type="similarity">
    <text evidence="2 12">Belongs to the RNA polymerase beta chain family.</text>
</comment>
<dbReference type="InterPro" id="IPR037034">
    <property type="entry name" value="RNA_pol_Rpb2_2_sf"/>
</dbReference>
<dbReference type="Pfam" id="PF04565">
    <property type="entry name" value="RNA_pol_Rpb2_3"/>
    <property type="match status" value="1"/>
</dbReference>
<proteinExistence type="inferred from homology"/>
<dbReference type="SUPFAM" id="SSF64484">
    <property type="entry name" value="beta and beta-prime subunits of DNA dependent RNA-polymerase"/>
    <property type="match status" value="1"/>
</dbReference>
<evidence type="ECO:0000259" key="15">
    <source>
        <dbReference type="Pfam" id="PF00562"/>
    </source>
</evidence>
<evidence type="ECO:0000256" key="1">
    <source>
        <dbReference type="ARBA" id="ARBA00004123"/>
    </source>
</evidence>
<evidence type="ECO:0000256" key="7">
    <source>
        <dbReference type="ARBA" id="ARBA00022771"/>
    </source>
</evidence>
<evidence type="ECO:0000256" key="5">
    <source>
        <dbReference type="ARBA" id="ARBA00022695"/>
    </source>
</evidence>
<dbReference type="CDD" id="cd00653">
    <property type="entry name" value="RNA_pol_B_RPB2"/>
    <property type="match status" value="1"/>
</dbReference>
<comment type="catalytic activity">
    <reaction evidence="11">
        <text>RNA(n) + a ribonucleoside 5'-triphosphate = RNA(n+1) + diphosphate</text>
        <dbReference type="Rhea" id="RHEA:21248"/>
        <dbReference type="Rhea" id="RHEA-COMP:14527"/>
        <dbReference type="Rhea" id="RHEA-COMP:17342"/>
        <dbReference type="ChEBI" id="CHEBI:33019"/>
        <dbReference type="ChEBI" id="CHEBI:61557"/>
        <dbReference type="ChEBI" id="CHEBI:140395"/>
        <dbReference type="EC" id="2.7.7.6"/>
    </reaction>
    <physiologicalReaction direction="left-to-right" evidence="11">
        <dbReference type="Rhea" id="RHEA:21249"/>
    </physiologicalReaction>
</comment>
<keyword evidence="9 13" id="KW-0804">Transcription</keyword>
<dbReference type="InterPro" id="IPR007644">
    <property type="entry name" value="RNA_pol_bsu_protrusion"/>
</dbReference>
<evidence type="ECO:0000256" key="11">
    <source>
        <dbReference type="ARBA" id="ARBA00047768"/>
    </source>
</evidence>
<evidence type="ECO:0000256" key="6">
    <source>
        <dbReference type="ARBA" id="ARBA00022723"/>
    </source>
</evidence>
<evidence type="ECO:0000259" key="19">
    <source>
        <dbReference type="Pfam" id="PF04565"/>
    </source>
</evidence>
<dbReference type="InterPro" id="IPR007645">
    <property type="entry name" value="RNA_pol_Rpb2_3"/>
</dbReference>
<protein>
    <recommendedName>
        <fullName evidence="13">DNA-directed RNA polymerase subunit beta</fullName>
        <ecNumber evidence="13">2.7.7.6</ecNumber>
    </recommendedName>
</protein>
<keyword evidence="6" id="KW-0479">Metal-binding</keyword>
<sequence length="983" mass="110326">MKNFIVSSRCYLKDLTPAQLIERGEHENEWGGYFILKGHERLIRMLLVVRRNYPIAIIRRSWKQRGALFSEKGILLRCVADDETSTNNVLHFVTDGTVKLMISYRRSLYFIPLCLILKCLLNVTDLYIFKRLIEGRESDTYLKSSVKTMLQAVHIEGINTHEDAKRYVGKTFRVKFSDKGGYITDEQICDALIQRSLAIHLKENVDKFNLLVFMTQKLFAFIQGKCCEEGADAIMMQEVLTGGSIYQQVLKDKLQGCLNNLRIVISKKVESGNCHSITQNDMATFCKRAGTVQRAMENFIGTGNAPSHSSSLPQEKGLSILAENINRMRYMSHFKSIHRGSFFVEMRTTEARQLLPDAWGFICPVHTPDGAPCGLLNHLSKECQVTGSPDPAMVDQIPEVLFSLGVLPLGTHIPNYYDVLLNGRVIGIVPSGSVLDVAKHLRLLKVEGIQIPNTTEIIHVPKKEFSCQYPGLFLFTGPCRLVRPVINLNLNKTELVGTFEQVYLDICLKLDEAYDGLTTHQELSQTSFLSNLACLIPMPDCNQSPRNMYQCQMGKQSMGTPVHTWEVQAETKLYRLLMPSSPLFRPAHYDTIELDDFPMGMNAIVAVISYTGYDMEDAMIINKSAYERGFGHGSILKSEFYDLTPGSYFERDPAKADLAQKLDEDGLPQPGSLIQENDPICCYFDDAASKYVVEKFHGKEIAYIDNVRLCCGLTADSARACITFRVPRNPTVGDKFASRAGQKGICSQLWAAEDLPFTESGMVPDVVFNPHGFPSRMTIAMMIELMAGKSAAVHGMVHDATPFRFSKDDSAIDYFGRLLEAAGYNYYGTEKMYSGVNGREMKAAIFYGVVYYQRLRHMVLDKWQVRSTGAVDTLTQQPIKGRRRGGGVRFGEMERDSLISHGASALVNDRLFECSDKYKTLICVGCNSLLSTALSRCPKSGVKKEVCRLCPNGGNVKSIEIPYIFRYLLIQLAAVNINIKVFT</sequence>
<keyword evidence="10" id="KW-0539">Nucleus</keyword>
<dbReference type="Pfam" id="PF04561">
    <property type="entry name" value="RNA_pol_Rpb2_2"/>
    <property type="match status" value="1"/>
</dbReference>